<proteinExistence type="predicted"/>
<dbReference type="InterPro" id="IPR006530">
    <property type="entry name" value="YD"/>
</dbReference>
<dbReference type="EMBL" id="SUKA01000002">
    <property type="protein sequence ID" value="TJY66421.1"/>
    <property type="molecule type" value="Genomic_DNA"/>
</dbReference>
<evidence type="ECO:0000313" key="2">
    <source>
        <dbReference type="Proteomes" id="UP000309872"/>
    </source>
</evidence>
<dbReference type="AlphaFoldDB" id="A0A4U0H419"/>
<sequence length="953" mass="105802">MSLSINLRDRLRQMTRVHFFTLTVIVVFTTLVRAQQPPVSFLGAGGGPGHATSQTDVDLYTGMLKASVPVGSVQGRDLAIPVSLNYTAGKGVRVQDYASEVGLGWQLSANCNISRVVRGAPDDLNTVGYLGSYGGTGNGWADELFNWGTYGTSLPSNIDGGVYYPTADGEPDLFMISTPFFSAQFVFDKDGNAIFSNSSGLSVTPHIFFNSVHSPEGYGFTVIDEYGNKYLFGGTSAYQDLTTAKLLGGNSYTFKSTWFLNKIITYNNREEITFIYQASPSNMIKKHYHSSKLQVGSAWQARRDDSTTTTVHSPKLISKIQTSISEIAFLYTFDRLDIPNAGRLNTIQVRSRTGPTTTKLLHTYQFNTSYFGAPSTDRNVLRLRLDNVKLIGGENTPVGGLPYKTFTYFNTYQLPSRKSDHFDYWGYYNNMASGADPLMFTSLRNPNTDRNKANILTRIDDLGGLSTSINYELNEYYSFNLDRQFSGGGLRVESITRNDPSSQAMVTSYIYENETNWRSFGQASTDSWSNLTVESMYGSTPLLLNLSESLSNVYDINGVFIGYLFVKTILPTGGYVESIFNTFDAFPDIVTNWSYSAGSGPMMPPNVLGITSSAYKRGFLVSQTTFNQAGAIISDESYNYQTFGGVRSKHSFGFQVFPVYFQWPGYDLSRWIKYNYWTWRENYRLQGVTRVDIDPSNNNSISTSMQYTYSPNAYFLPRSTSTINSKGNLITKTTYYSADPITLLPDASNLADYEANLTHRQSNVLAAPYSEEVTLNGKTTKSENKYSRVAGTSPLKVRLTSTESRLGGTLVDKIDYTYNAIENLVSSQKQYDVPTVIIYGYNNTYPIAEIHNASYATVVAALGGETSVNNFAANYAPTPAQVTAFLAPLRTNTALASALVSTSIYEPAVGVISKTDPLGKTLSYEYDGLLRLLRIRDNNGYIIEEYKHNYRIN</sequence>
<accession>A0A4U0H419</accession>
<comment type="caution">
    <text evidence="1">The sequence shown here is derived from an EMBL/GenBank/DDBJ whole genome shotgun (WGS) entry which is preliminary data.</text>
</comment>
<dbReference type="Proteomes" id="UP000309872">
    <property type="component" value="Unassembled WGS sequence"/>
</dbReference>
<keyword evidence="2" id="KW-1185">Reference proteome</keyword>
<gene>
    <name evidence="1" type="ORF">FAZ19_05725</name>
</gene>
<dbReference type="OrthoDB" id="711440at2"/>
<organism evidence="1 2">
    <name type="scientific">Sphingobacterium alkalisoli</name>
    <dbReference type="NCBI Taxonomy" id="1874115"/>
    <lineage>
        <taxon>Bacteria</taxon>
        <taxon>Pseudomonadati</taxon>
        <taxon>Bacteroidota</taxon>
        <taxon>Sphingobacteriia</taxon>
        <taxon>Sphingobacteriales</taxon>
        <taxon>Sphingobacteriaceae</taxon>
        <taxon>Sphingobacterium</taxon>
    </lineage>
</organism>
<protein>
    <recommendedName>
        <fullName evidence="3">RHS repeat protein</fullName>
    </recommendedName>
</protein>
<reference evidence="1 2" key="1">
    <citation type="submission" date="2019-04" db="EMBL/GenBank/DDBJ databases">
        <title>Sphingobacterium olei sp. nov., isolated from oil-contaminated soil.</title>
        <authorList>
            <person name="Liu B."/>
        </authorList>
    </citation>
    <scope>NUCLEOTIDE SEQUENCE [LARGE SCALE GENOMIC DNA]</scope>
    <source>
        <strain evidence="1 2">Y3L14</strain>
    </source>
</reference>
<evidence type="ECO:0000313" key="1">
    <source>
        <dbReference type="EMBL" id="TJY66421.1"/>
    </source>
</evidence>
<dbReference type="RefSeq" id="WP_136819772.1">
    <property type="nucleotide sequence ID" value="NZ_BMJX01000002.1"/>
</dbReference>
<dbReference type="NCBIfam" id="TIGR01643">
    <property type="entry name" value="YD_repeat_2x"/>
    <property type="match status" value="1"/>
</dbReference>
<evidence type="ECO:0008006" key="3">
    <source>
        <dbReference type="Google" id="ProtNLM"/>
    </source>
</evidence>
<name>A0A4U0H419_9SPHI</name>